<dbReference type="PANTHER" id="PTHR30319:SF1">
    <property type="entry name" value="TRANSCRIPTIONAL REPRESSOR PAAX"/>
    <property type="match status" value="1"/>
</dbReference>
<evidence type="ECO:0000259" key="3">
    <source>
        <dbReference type="Pfam" id="PF20803"/>
    </source>
</evidence>
<dbReference type="Pfam" id="PF20803">
    <property type="entry name" value="PaaX_M"/>
    <property type="match status" value="1"/>
</dbReference>
<dbReference type="InterPro" id="IPR048846">
    <property type="entry name" value="PaaX-like_central"/>
</dbReference>
<feature type="domain" description="Transcriptional repressor PaaX-like C-terminal" evidence="2">
    <location>
        <begin position="180"/>
        <end position="272"/>
    </location>
</feature>
<dbReference type="InterPro" id="IPR013225">
    <property type="entry name" value="PaaX_C"/>
</dbReference>
<keyword evidence="5" id="KW-1185">Reference proteome</keyword>
<sequence length="277" mass="31351">MTIPRPAQRHQDLIITLFALYARPPRDRIRIAKLVQLMGDLGYDAPGVRSAISRLKSKGILVSSKLGSQAAYSIDPSMTETIDKGDVRIFADTRPDSAGKWALVTFTVPETQRSLRHQIRSSLTRLGFGNAGQGLWIAPAANLHEAEVVLRRRGLAKYVDFFVGTYVDETQLATKIGQWWDLNELNTRFEPFLSVYAPNDQVWEETLAAAADNDRDAFRLYAPMLTMWRELPYSIPPLPPEFVPTDWNGPRVRSLFYTAHDRLAESAERYVSQVLED</sequence>
<dbReference type="AlphaFoldDB" id="K9AJ43"/>
<dbReference type="Gene3D" id="3.30.70.2650">
    <property type="match status" value="1"/>
</dbReference>
<dbReference type="OrthoDB" id="2270427at2"/>
<feature type="domain" description="Transcriptional repressor PaaX-like central Cas2-like" evidence="3">
    <location>
        <begin position="98"/>
        <end position="171"/>
    </location>
</feature>
<dbReference type="InterPro" id="IPR036388">
    <property type="entry name" value="WH-like_DNA-bd_sf"/>
</dbReference>
<evidence type="ECO:0000313" key="4">
    <source>
        <dbReference type="EMBL" id="EKU47294.1"/>
    </source>
</evidence>
<dbReference type="PATRIC" id="fig|1229781.4.peg.1744"/>
<dbReference type="PIRSF" id="PIRSF020623">
    <property type="entry name" value="PaaX"/>
    <property type="match status" value="1"/>
</dbReference>
<gene>
    <name evidence="4" type="ORF">C272_08692</name>
</gene>
<proteinExistence type="predicted"/>
<comment type="caution">
    <text evidence="4">The sequence shown here is derived from an EMBL/GenBank/DDBJ whole genome shotgun (WGS) entry which is preliminary data.</text>
</comment>
<evidence type="ECO:0000313" key="5">
    <source>
        <dbReference type="Proteomes" id="UP000009879"/>
    </source>
</evidence>
<dbReference type="eggNOG" id="COG3327">
    <property type="taxonomic scope" value="Bacteria"/>
</dbReference>
<accession>K9AJ43</accession>
<dbReference type="RefSeq" id="WP_009377924.1">
    <property type="nucleotide sequence ID" value="NZ_AMSP01000006.1"/>
</dbReference>
<organism evidence="4 5">
    <name type="scientific">Brevibacterium casei S18</name>
    <dbReference type="NCBI Taxonomy" id="1229781"/>
    <lineage>
        <taxon>Bacteria</taxon>
        <taxon>Bacillati</taxon>
        <taxon>Actinomycetota</taxon>
        <taxon>Actinomycetes</taxon>
        <taxon>Micrococcales</taxon>
        <taxon>Brevibacteriaceae</taxon>
        <taxon>Brevibacterium</taxon>
    </lineage>
</organism>
<dbReference type="PANTHER" id="PTHR30319">
    <property type="entry name" value="PHENYLACETIC ACID REGULATOR-RELATED TRANSCRIPTIONAL REPRESSOR"/>
    <property type="match status" value="1"/>
</dbReference>
<feature type="domain" description="Transcriptional repressor PaaX-like N-terminal" evidence="1">
    <location>
        <begin position="11"/>
        <end position="73"/>
    </location>
</feature>
<dbReference type="Gene3D" id="1.10.10.10">
    <property type="entry name" value="Winged helix-like DNA-binding domain superfamily/Winged helix DNA-binding domain"/>
    <property type="match status" value="1"/>
</dbReference>
<dbReference type="InterPro" id="IPR011965">
    <property type="entry name" value="PaaX_trns_reg"/>
</dbReference>
<dbReference type="Pfam" id="PF07848">
    <property type="entry name" value="PaaX"/>
    <property type="match status" value="1"/>
</dbReference>
<name>K9AJ43_9MICO</name>
<evidence type="ECO:0000259" key="2">
    <source>
        <dbReference type="Pfam" id="PF08223"/>
    </source>
</evidence>
<dbReference type="Proteomes" id="UP000009879">
    <property type="component" value="Unassembled WGS sequence"/>
</dbReference>
<dbReference type="InterPro" id="IPR012906">
    <property type="entry name" value="PaaX-like_N"/>
</dbReference>
<dbReference type="EMBL" id="AMSP01000006">
    <property type="protein sequence ID" value="EKU47294.1"/>
    <property type="molecule type" value="Genomic_DNA"/>
</dbReference>
<evidence type="ECO:0000259" key="1">
    <source>
        <dbReference type="Pfam" id="PF07848"/>
    </source>
</evidence>
<reference evidence="4 5" key="1">
    <citation type="submission" date="2012-09" db="EMBL/GenBank/DDBJ databases">
        <title>Genome Sequence of Brevibacterium casei S18.</title>
        <authorList>
            <person name="Sharma R."/>
            <person name="Singh A."/>
            <person name="Jangir P.K."/>
        </authorList>
    </citation>
    <scope>NUCLEOTIDE SEQUENCE [LARGE SCALE GENOMIC DNA]</scope>
    <source>
        <strain evidence="4 5">S18</strain>
    </source>
</reference>
<dbReference type="Pfam" id="PF08223">
    <property type="entry name" value="PaaX_C"/>
    <property type="match status" value="1"/>
</dbReference>
<dbReference type="GO" id="GO:0006351">
    <property type="term" value="P:DNA-templated transcription"/>
    <property type="evidence" value="ECO:0007669"/>
    <property type="project" value="InterPro"/>
</dbReference>
<protein>
    <submittedName>
        <fullName evidence="4">Putative transcriptional regulator, PaaX-like protein family</fullName>
    </submittedName>
</protein>